<keyword evidence="5 7" id="KW-0573">Peptidoglycan synthesis</keyword>
<dbReference type="Proteomes" id="UP000241899">
    <property type="component" value="Unassembled WGS sequence"/>
</dbReference>
<evidence type="ECO:0000256" key="6">
    <source>
        <dbReference type="ARBA" id="ARBA00023316"/>
    </source>
</evidence>
<evidence type="ECO:0000256" key="3">
    <source>
        <dbReference type="ARBA" id="ARBA00022679"/>
    </source>
</evidence>
<dbReference type="UniPathway" id="UPA00219"/>
<reference evidence="9 10" key="1">
    <citation type="submission" date="2018-03" db="EMBL/GenBank/DDBJ databases">
        <title>Rhodobacter veldkampii.</title>
        <authorList>
            <person name="Meyer T.E."/>
            <person name="Miller S."/>
            <person name="Lodha T."/>
            <person name="Gandham S."/>
            <person name="Chintalapati S."/>
            <person name="Chintalapati V.R."/>
        </authorList>
    </citation>
    <scope>NUCLEOTIDE SEQUENCE [LARGE SCALE GENOMIC DNA]</scope>
    <source>
        <strain evidence="9 10">DSM 11550</strain>
    </source>
</reference>
<dbReference type="CDD" id="cd16913">
    <property type="entry name" value="YkuD_like"/>
    <property type="match status" value="1"/>
</dbReference>
<evidence type="ECO:0000256" key="2">
    <source>
        <dbReference type="ARBA" id="ARBA00005992"/>
    </source>
</evidence>
<dbReference type="GO" id="GO:0004180">
    <property type="term" value="F:carboxypeptidase activity"/>
    <property type="evidence" value="ECO:0007669"/>
    <property type="project" value="UniProtKB-ARBA"/>
</dbReference>
<comment type="pathway">
    <text evidence="1 7">Cell wall biogenesis; peptidoglycan biosynthesis.</text>
</comment>
<keyword evidence="10" id="KW-1185">Reference proteome</keyword>
<dbReference type="SUPFAM" id="SSF141523">
    <property type="entry name" value="L,D-transpeptidase catalytic domain-like"/>
    <property type="match status" value="1"/>
</dbReference>
<dbReference type="GO" id="GO:0008360">
    <property type="term" value="P:regulation of cell shape"/>
    <property type="evidence" value="ECO:0007669"/>
    <property type="project" value="UniProtKB-UniRule"/>
</dbReference>
<evidence type="ECO:0000313" key="9">
    <source>
        <dbReference type="EMBL" id="PTE18710.1"/>
    </source>
</evidence>
<dbReference type="InterPro" id="IPR038063">
    <property type="entry name" value="Transpep_catalytic_dom"/>
</dbReference>
<dbReference type="PROSITE" id="PS51257">
    <property type="entry name" value="PROKAR_LIPOPROTEIN"/>
    <property type="match status" value="1"/>
</dbReference>
<dbReference type="PANTHER" id="PTHR36699">
    <property type="entry name" value="LD-TRANSPEPTIDASE"/>
    <property type="match status" value="1"/>
</dbReference>
<dbReference type="RefSeq" id="WP_107324005.1">
    <property type="nucleotide sequence ID" value="NZ_NHSP01000074.1"/>
</dbReference>
<dbReference type="GO" id="GO:0071555">
    <property type="term" value="P:cell wall organization"/>
    <property type="evidence" value="ECO:0007669"/>
    <property type="project" value="UniProtKB-UniRule"/>
</dbReference>
<feature type="active site" description="Proton donor/acceptor" evidence="7">
    <location>
        <position position="126"/>
    </location>
</feature>
<dbReference type="Pfam" id="PF03734">
    <property type="entry name" value="YkuD"/>
    <property type="match status" value="1"/>
</dbReference>
<dbReference type="Gene3D" id="2.40.440.10">
    <property type="entry name" value="L,D-transpeptidase catalytic domain-like"/>
    <property type="match status" value="1"/>
</dbReference>
<keyword evidence="4 7" id="KW-0133">Cell shape</keyword>
<dbReference type="GO" id="GO:0016740">
    <property type="term" value="F:transferase activity"/>
    <property type="evidence" value="ECO:0007669"/>
    <property type="project" value="UniProtKB-KW"/>
</dbReference>
<comment type="similarity">
    <text evidence="2">Belongs to the YkuD family.</text>
</comment>
<feature type="domain" description="L,D-TPase catalytic" evidence="8">
    <location>
        <begin position="36"/>
        <end position="167"/>
    </location>
</feature>
<sequence length="168" mass="18283">MLSRRTFLGLASLTILAACGGPRKPQLLRYDGPAVTQIQIYKAKRRMYLFSGQDIIKTYKISLGGNPVGPKRFEGDGRTPEGAYLIDRKNPNSGYHLSLGISYPDAHDVAYAESQGRKPGGDIFIHGRAGKHKGGGRDWTAGCIAVKDGQIEHIFAMVQIGTPVIIFP</sequence>
<accession>A0A2T4JLA5</accession>
<evidence type="ECO:0000256" key="1">
    <source>
        <dbReference type="ARBA" id="ARBA00004752"/>
    </source>
</evidence>
<feature type="active site" description="Nucleophile" evidence="7">
    <location>
        <position position="143"/>
    </location>
</feature>
<organism evidence="9 10">
    <name type="scientific">Phaeovulum veldkampii DSM 11550</name>
    <dbReference type="NCBI Taxonomy" id="1185920"/>
    <lineage>
        <taxon>Bacteria</taxon>
        <taxon>Pseudomonadati</taxon>
        <taxon>Pseudomonadota</taxon>
        <taxon>Alphaproteobacteria</taxon>
        <taxon>Rhodobacterales</taxon>
        <taxon>Paracoccaceae</taxon>
        <taxon>Phaeovulum</taxon>
    </lineage>
</organism>
<evidence type="ECO:0000256" key="4">
    <source>
        <dbReference type="ARBA" id="ARBA00022960"/>
    </source>
</evidence>
<protein>
    <recommendedName>
        <fullName evidence="8">L,D-TPase catalytic domain-containing protein</fullName>
    </recommendedName>
</protein>
<proteinExistence type="inferred from homology"/>
<dbReference type="PROSITE" id="PS52029">
    <property type="entry name" value="LD_TPASE"/>
    <property type="match status" value="1"/>
</dbReference>
<dbReference type="PANTHER" id="PTHR36699:SF1">
    <property type="entry name" value="L,D-TRANSPEPTIDASE YAFK-RELATED"/>
    <property type="match status" value="1"/>
</dbReference>
<dbReference type="GO" id="GO:0009252">
    <property type="term" value="P:peptidoglycan biosynthetic process"/>
    <property type="evidence" value="ECO:0007669"/>
    <property type="project" value="UniProtKB-UniPathway"/>
</dbReference>
<comment type="caution">
    <text evidence="9">The sequence shown here is derived from an EMBL/GenBank/DDBJ whole genome shotgun (WGS) entry which is preliminary data.</text>
</comment>
<name>A0A2T4JLA5_9RHOB</name>
<evidence type="ECO:0000259" key="8">
    <source>
        <dbReference type="PROSITE" id="PS52029"/>
    </source>
</evidence>
<evidence type="ECO:0000256" key="5">
    <source>
        <dbReference type="ARBA" id="ARBA00022984"/>
    </source>
</evidence>
<dbReference type="AlphaFoldDB" id="A0A2T4JLA5"/>
<keyword evidence="3" id="KW-0808">Transferase</keyword>
<dbReference type="EMBL" id="PZKF01000005">
    <property type="protein sequence ID" value="PTE18710.1"/>
    <property type="molecule type" value="Genomic_DNA"/>
</dbReference>
<evidence type="ECO:0000256" key="7">
    <source>
        <dbReference type="PROSITE-ProRule" id="PRU01373"/>
    </source>
</evidence>
<gene>
    <name evidence="9" type="ORF">C5F46_03700</name>
</gene>
<keyword evidence="6 7" id="KW-0961">Cell wall biogenesis/degradation</keyword>
<evidence type="ECO:0000313" key="10">
    <source>
        <dbReference type="Proteomes" id="UP000241899"/>
    </source>
</evidence>
<dbReference type="OrthoDB" id="9809748at2"/>
<dbReference type="InterPro" id="IPR005490">
    <property type="entry name" value="LD_TPept_cat_dom"/>
</dbReference>